<comment type="caution">
    <text evidence="1">The sequence shown here is derived from an EMBL/GenBank/DDBJ whole genome shotgun (WGS) entry which is preliminary data.</text>
</comment>
<reference evidence="1" key="1">
    <citation type="submission" date="2022-08" db="EMBL/GenBank/DDBJ databases">
        <title>Genome Sequence of Lecanicillium fungicola.</title>
        <authorList>
            <person name="Buettner E."/>
        </authorList>
    </citation>
    <scope>NUCLEOTIDE SEQUENCE</scope>
    <source>
        <strain evidence="1">Babe33</strain>
    </source>
</reference>
<dbReference type="EMBL" id="JANJQO010002323">
    <property type="protein sequence ID" value="KAJ2967339.1"/>
    <property type="molecule type" value="Genomic_DNA"/>
</dbReference>
<proteinExistence type="predicted"/>
<sequence>MTEGDNASLCSTLRLMDGLLSHFEKAKLHYSTPEFYEGRMLHSIEMGWFVLNKYYTMSDEAPVYLAALLLDPSCRKAYLEKNWKSAWVDPAIVKVRQMWEEEYNVPIDGDTDITLEDDAVTLGKPPSQLQLLLQEMEVDTGASTDGDSLDAFINSPAIRIDCRPLEWWCRVEQRRQFPRLSRMAIDILSISPQSAEPERTFSGARRTASWDRLSMTCQRIEEVECLGNWMRNGHVIGTQQGGSGLLCDPDPMDLLNPTSDAIDAETSDIE</sequence>
<evidence type="ECO:0000313" key="1">
    <source>
        <dbReference type="EMBL" id="KAJ2967339.1"/>
    </source>
</evidence>
<evidence type="ECO:0000313" key="2">
    <source>
        <dbReference type="Proteomes" id="UP001143910"/>
    </source>
</evidence>
<gene>
    <name evidence="1" type="ORF">NQ176_g9707</name>
</gene>
<name>A0ACC1ML09_9HYPO</name>
<accession>A0ACC1ML09</accession>
<protein>
    <submittedName>
        <fullName evidence="1">Uncharacterized protein</fullName>
    </submittedName>
</protein>
<dbReference type="Proteomes" id="UP001143910">
    <property type="component" value="Unassembled WGS sequence"/>
</dbReference>
<keyword evidence="2" id="KW-1185">Reference proteome</keyword>
<organism evidence="1 2">
    <name type="scientific">Zarea fungicola</name>
    <dbReference type="NCBI Taxonomy" id="93591"/>
    <lineage>
        <taxon>Eukaryota</taxon>
        <taxon>Fungi</taxon>
        <taxon>Dikarya</taxon>
        <taxon>Ascomycota</taxon>
        <taxon>Pezizomycotina</taxon>
        <taxon>Sordariomycetes</taxon>
        <taxon>Hypocreomycetidae</taxon>
        <taxon>Hypocreales</taxon>
        <taxon>Cordycipitaceae</taxon>
        <taxon>Zarea</taxon>
    </lineage>
</organism>